<protein>
    <submittedName>
        <fullName evidence="3">Uncharacterized protein LOC101864243</fullName>
    </submittedName>
</protein>
<evidence type="ECO:0000313" key="3">
    <source>
        <dbReference type="RefSeq" id="XP_005104752.1"/>
    </source>
</evidence>
<reference evidence="3" key="1">
    <citation type="submission" date="2025-08" db="UniProtKB">
        <authorList>
            <consortium name="RefSeq"/>
        </authorList>
    </citation>
    <scope>IDENTIFICATION</scope>
</reference>
<organism evidence="2 3">
    <name type="scientific">Aplysia californica</name>
    <name type="common">California sea hare</name>
    <dbReference type="NCBI Taxonomy" id="6500"/>
    <lineage>
        <taxon>Eukaryota</taxon>
        <taxon>Metazoa</taxon>
        <taxon>Spiralia</taxon>
        <taxon>Lophotrochozoa</taxon>
        <taxon>Mollusca</taxon>
        <taxon>Gastropoda</taxon>
        <taxon>Heterobranchia</taxon>
        <taxon>Euthyneura</taxon>
        <taxon>Tectipleura</taxon>
        <taxon>Aplysiida</taxon>
        <taxon>Aplysioidea</taxon>
        <taxon>Aplysiidae</taxon>
        <taxon>Aplysia</taxon>
    </lineage>
</organism>
<feature type="region of interest" description="Disordered" evidence="1">
    <location>
        <begin position="1"/>
        <end position="20"/>
    </location>
</feature>
<dbReference type="SUPFAM" id="SSF53254">
    <property type="entry name" value="Phosphoglycerate mutase-like"/>
    <property type="match status" value="1"/>
</dbReference>
<accession>A0ABM0JYU3</accession>
<name>A0ABM0JYU3_APLCA</name>
<gene>
    <name evidence="3" type="primary">LOC101864243</name>
</gene>
<dbReference type="GeneID" id="101864243"/>
<proteinExistence type="predicted"/>
<sequence length="574" mass="64870">MEEGRHGPPTNYGVVRSPQGPMLVSRKEGERLNFSSSWCHPRFGLRDRLLLSWVPALLCLSALLATTASESLPTLAYAQHARISEICSEKFYGREGTPVKGFELEKVFVAMTPGVRTPVERVHGLVEMSQTSSAECRFQEFAQRHASVKVQSYPETVLLKEEMKSSSAKSDFRVFKRFTESRGCKTNSLSSYGIAQLIQLGEYLQRCYSEKLHSFQSLPLHKEFAETVGEEVLFQSLSAVLHGLLTEKQFVRFDIRKSPANFCKRCKSQVGPCSCREHEDLHYFVEPSFYRERHILKEGLVHVQKRAFLKQHQNIPVKEIISHISRVACGDENGIRGAIQVPLREIDNLFDLSDSFNSYISSQPLFRSYAQARMRPLWEVVEAWLHPTHAPDNVSVEGKIDDFKIVSVDELMMLSFLASMSKTLDRHMAPASRFVVEMFELKSSQHLPHQPIYQLSKVDDVSLNSTSLEAGLQYNDSETGLHFKSSSLMKERSDSKESNVSLSASTTAEKLGVTRHMLSNRHRQRYVRVLYNGDVITQALPACADDQMVSLGLCSINTFLSGLRSSESGSRDEL</sequence>
<dbReference type="Proteomes" id="UP000694888">
    <property type="component" value="Unplaced"/>
</dbReference>
<evidence type="ECO:0000313" key="2">
    <source>
        <dbReference type="Proteomes" id="UP000694888"/>
    </source>
</evidence>
<keyword evidence="2" id="KW-1185">Reference proteome</keyword>
<evidence type="ECO:0000256" key="1">
    <source>
        <dbReference type="SAM" id="MobiDB-lite"/>
    </source>
</evidence>
<dbReference type="Gene3D" id="3.40.50.1240">
    <property type="entry name" value="Phosphoglycerate mutase-like"/>
    <property type="match status" value="1"/>
</dbReference>
<dbReference type="RefSeq" id="XP_005104752.1">
    <property type="nucleotide sequence ID" value="XM_005104695.3"/>
</dbReference>
<dbReference type="InterPro" id="IPR029033">
    <property type="entry name" value="His_PPase_superfam"/>
</dbReference>